<evidence type="ECO:0000256" key="1">
    <source>
        <dbReference type="SAM" id="SignalP"/>
    </source>
</evidence>
<dbReference type="RefSeq" id="WP_089377515.1">
    <property type="nucleotide sequence ID" value="NZ_FZNX01000001.1"/>
</dbReference>
<keyword evidence="3" id="KW-1185">Reference proteome</keyword>
<feature type="signal peptide" evidence="1">
    <location>
        <begin position="1"/>
        <end position="24"/>
    </location>
</feature>
<protein>
    <recommendedName>
        <fullName evidence="4">NIPSNAP protein</fullName>
    </recommendedName>
</protein>
<feature type="chain" id="PRO_5012330883" description="NIPSNAP protein" evidence="1">
    <location>
        <begin position="25"/>
        <end position="249"/>
    </location>
</feature>
<accession>A0A238W182</accession>
<evidence type="ECO:0000313" key="3">
    <source>
        <dbReference type="Proteomes" id="UP000198412"/>
    </source>
</evidence>
<organism evidence="2 3">
    <name type="scientific">Lutibacter flavus</name>
    <dbReference type="NCBI Taxonomy" id="691689"/>
    <lineage>
        <taxon>Bacteria</taxon>
        <taxon>Pseudomonadati</taxon>
        <taxon>Bacteroidota</taxon>
        <taxon>Flavobacteriia</taxon>
        <taxon>Flavobacteriales</taxon>
        <taxon>Flavobacteriaceae</taxon>
        <taxon>Lutibacter</taxon>
    </lineage>
</organism>
<dbReference type="Proteomes" id="UP000198412">
    <property type="component" value="Unassembled WGS sequence"/>
</dbReference>
<evidence type="ECO:0008006" key="4">
    <source>
        <dbReference type="Google" id="ProtNLM"/>
    </source>
</evidence>
<dbReference type="AlphaFoldDB" id="A0A238W182"/>
<keyword evidence="1" id="KW-0732">Signal</keyword>
<dbReference type="EMBL" id="FZNX01000001">
    <property type="protein sequence ID" value="SNR39913.1"/>
    <property type="molecule type" value="Genomic_DNA"/>
</dbReference>
<evidence type="ECO:0000313" key="2">
    <source>
        <dbReference type="EMBL" id="SNR39913.1"/>
    </source>
</evidence>
<name>A0A238W182_9FLAO</name>
<reference evidence="3" key="1">
    <citation type="submission" date="2017-06" db="EMBL/GenBank/DDBJ databases">
        <authorList>
            <person name="Varghese N."/>
            <person name="Submissions S."/>
        </authorList>
    </citation>
    <scope>NUCLEOTIDE SEQUENCE [LARGE SCALE GENOMIC DNA]</scope>
    <source>
        <strain evidence="3">DSM 27993</strain>
    </source>
</reference>
<sequence length="249" mass="28826">MRTKTNFIVILVFALMVTTFTVTAQEEKESYGMAEITYMLPKIGMEKAFESAVKSHNQKYHKEGVFKASLDLILTGKETGWYVWIMGPCTFSDLDNRPTDAAHTNDWDKNVSPNVLKYGRNEFWRYNTKLSYRGDASDSPKFENIWFVDVKKGQDYKFNEFIKKVKKAYEKKGEGNFNIYNNQFREGNGRDVAIVWAFNKWADMDEDDGGIKESFEEINGEGSWDNALKDWADSTESINSQVWRIGVNK</sequence>
<dbReference type="OrthoDB" id="659133at2"/>
<gene>
    <name evidence="2" type="ORF">SAMN04488111_1244</name>
</gene>
<proteinExistence type="predicted"/>